<protein>
    <recommendedName>
        <fullName evidence="5">CCHC-type domain-containing protein</fullName>
    </recommendedName>
</protein>
<feature type="domain" description="C2H2-type" evidence="1">
    <location>
        <begin position="132"/>
        <end position="159"/>
    </location>
</feature>
<evidence type="ECO:0000259" key="2">
    <source>
        <dbReference type="PROSITE" id="PS50158"/>
    </source>
</evidence>
<dbReference type="SUPFAM" id="SSF82771">
    <property type="entry name" value="GIY-YIG endonuclease"/>
    <property type="match status" value="1"/>
</dbReference>
<dbReference type="PROSITE" id="PS50157">
    <property type="entry name" value="ZINC_FINGER_C2H2_2"/>
    <property type="match status" value="1"/>
</dbReference>
<organism evidence="4">
    <name type="scientific">viral metagenome</name>
    <dbReference type="NCBI Taxonomy" id="1070528"/>
    <lineage>
        <taxon>unclassified sequences</taxon>
        <taxon>metagenomes</taxon>
        <taxon>organismal metagenomes</taxon>
    </lineage>
</organism>
<dbReference type="Pfam" id="PF01541">
    <property type="entry name" value="GIY-YIG"/>
    <property type="match status" value="1"/>
</dbReference>
<evidence type="ECO:0000259" key="3">
    <source>
        <dbReference type="PROSITE" id="PS50164"/>
    </source>
</evidence>
<dbReference type="InterPro" id="IPR000305">
    <property type="entry name" value="GIY-YIG_endonuc"/>
</dbReference>
<accession>A0A6C0DNU3</accession>
<name>A0A6C0DNU3_9ZZZZ</name>
<dbReference type="SMART" id="SM00343">
    <property type="entry name" value="ZnF_C2HC"/>
    <property type="match status" value="2"/>
</dbReference>
<dbReference type="PROSITE" id="PS00028">
    <property type="entry name" value="ZINC_FINGER_C2H2_1"/>
    <property type="match status" value="1"/>
</dbReference>
<sequence length="188" mass="21563">MTSIYVLKLKNGNYYVGKSDNPVRRFQEHLNGIGSAWTRKYSPVALEKTYKSESPLDEDTEVKKLMLKYGIGAVRGGSYNQVILDDEQTRALKKEFWSAKNVCLNCGRDSHWAKDCRALTDIDGEQIGEIVWACEYCDEEFEDKDDCAKHEKLHFKKTVVRGSCYTCGRSGHYSPDCYARTHVDGYYL</sequence>
<dbReference type="PROSITE" id="PS50158">
    <property type="entry name" value="ZF_CCHC"/>
    <property type="match status" value="2"/>
</dbReference>
<dbReference type="EMBL" id="MN739658">
    <property type="protein sequence ID" value="QHT18526.1"/>
    <property type="molecule type" value="Genomic_DNA"/>
</dbReference>
<evidence type="ECO:0008006" key="5">
    <source>
        <dbReference type="Google" id="ProtNLM"/>
    </source>
</evidence>
<dbReference type="InterPro" id="IPR001878">
    <property type="entry name" value="Znf_CCHC"/>
</dbReference>
<reference evidence="4" key="1">
    <citation type="journal article" date="2020" name="Nature">
        <title>Giant virus diversity and host interactions through global metagenomics.</title>
        <authorList>
            <person name="Schulz F."/>
            <person name="Roux S."/>
            <person name="Paez-Espino D."/>
            <person name="Jungbluth S."/>
            <person name="Walsh D.A."/>
            <person name="Denef V.J."/>
            <person name="McMahon K.D."/>
            <person name="Konstantinidis K.T."/>
            <person name="Eloe-Fadrosh E.A."/>
            <person name="Kyrpides N.C."/>
            <person name="Woyke T."/>
        </authorList>
    </citation>
    <scope>NUCLEOTIDE SEQUENCE</scope>
    <source>
        <strain evidence="4">GVMAG-M-3300023174-47</strain>
    </source>
</reference>
<dbReference type="Gene3D" id="3.40.1440.10">
    <property type="entry name" value="GIY-YIG endonuclease"/>
    <property type="match status" value="1"/>
</dbReference>
<dbReference type="AlphaFoldDB" id="A0A6C0DNU3"/>
<feature type="domain" description="CCHC-type" evidence="2">
    <location>
        <begin position="103"/>
        <end position="117"/>
    </location>
</feature>
<evidence type="ECO:0000313" key="4">
    <source>
        <dbReference type="EMBL" id="QHT18526.1"/>
    </source>
</evidence>
<dbReference type="Pfam" id="PF14787">
    <property type="entry name" value="zf-CCHC_5"/>
    <property type="match status" value="1"/>
</dbReference>
<dbReference type="InterPro" id="IPR013087">
    <property type="entry name" value="Znf_C2H2_type"/>
</dbReference>
<feature type="domain" description="CCHC-type" evidence="2">
    <location>
        <begin position="164"/>
        <end position="177"/>
    </location>
</feature>
<proteinExistence type="predicted"/>
<evidence type="ECO:0000259" key="1">
    <source>
        <dbReference type="PROSITE" id="PS50157"/>
    </source>
</evidence>
<dbReference type="InterPro" id="IPR036875">
    <property type="entry name" value="Znf_CCHC_sf"/>
</dbReference>
<dbReference type="GO" id="GO:0008270">
    <property type="term" value="F:zinc ion binding"/>
    <property type="evidence" value="ECO:0007669"/>
    <property type="project" value="InterPro"/>
</dbReference>
<dbReference type="Gene3D" id="4.10.60.10">
    <property type="entry name" value="Zinc finger, CCHC-type"/>
    <property type="match status" value="1"/>
</dbReference>
<dbReference type="Pfam" id="PF00098">
    <property type="entry name" value="zf-CCHC"/>
    <property type="match status" value="1"/>
</dbReference>
<dbReference type="PROSITE" id="PS50164">
    <property type="entry name" value="GIY_YIG"/>
    <property type="match status" value="1"/>
</dbReference>
<dbReference type="GO" id="GO:0003676">
    <property type="term" value="F:nucleic acid binding"/>
    <property type="evidence" value="ECO:0007669"/>
    <property type="project" value="InterPro"/>
</dbReference>
<dbReference type="SUPFAM" id="SSF57756">
    <property type="entry name" value="Retrovirus zinc finger-like domains"/>
    <property type="match status" value="1"/>
</dbReference>
<feature type="domain" description="GIY-YIG" evidence="3">
    <location>
        <begin position="1"/>
        <end position="71"/>
    </location>
</feature>
<dbReference type="InterPro" id="IPR035901">
    <property type="entry name" value="GIY-YIG_endonuc_sf"/>
</dbReference>